<protein>
    <submittedName>
        <fullName evidence="3">Phosphoesterase PA-phosphatase related protein</fullName>
    </submittedName>
</protein>
<dbReference type="Gene3D" id="1.20.144.10">
    <property type="entry name" value="Phosphatidic acid phosphatase type 2/haloperoxidase"/>
    <property type="match status" value="1"/>
</dbReference>
<organism evidence="3 4">
    <name type="scientific">Turneriella parva (strain ATCC BAA-1111 / DSM 21527 / NCTC 11395 / H)</name>
    <name type="common">Leptospira parva</name>
    <dbReference type="NCBI Taxonomy" id="869212"/>
    <lineage>
        <taxon>Bacteria</taxon>
        <taxon>Pseudomonadati</taxon>
        <taxon>Spirochaetota</taxon>
        <taxon>Spirochaetia</taxon>
        <taxon>Leptospirales</taxon>
        <taxon>Leptospiraceae</taxon>
        <taxon>Turneriella</taxon>
    </lineage>
</organism>
<dbReference type="RefSeq" id="WP_014801959.1">
    <property type="nucleotide sequence ID" value="NC_018020.1"/>
</dbReference>
<keyword evidence="1" id="KW-0732">Signal</keyword>
<feature type="domain" description="Phosphatidic acid phosphatase type 2/haloperoxidase" evidence="2">
    <location>
        <begin position="132"/>
        <end position="264"/>
    </location>
</feature>
<dbReference type="HOGENOM" id="CLU_059169_1_0_12"/>
<evidence type="ECO:0000313" key="4">
    <source>
        <dbReference type="Proteomes" id="UP000006048"/>
    </source>
</evidence>
<dbReference type="SUPFAM" id="SSF48317">
    <property type="entry name" value="Acid phosphatase/Vanadium-dependent haloperoxidase"/>
    <property type="match status" value="1"/>
</dbReference>
<dbReference type="KEGG" id="tpx:Turpa_0790"/>
<evidence type="ECO:0000256" key="1">
    <source>
        <dbReference type="SAM" id="SignalP"/>
    </source>
</evidence>
<accession>I4B2D4</accession>
<dbReference type="OrthoDB" id="9780507at2"/>
<dbReference type="STRING" id="869212.Turpa_0790"/>
<reference evidence="3 4" key="1">
    <citation type="submission" date="2012-06" db="EMBL/GenBank/DDBJ databases">
        <title>The complete chromosome of genome of Turneriella parva DSM 21527.</title>
        <authorList>
            <consortium name="US DOE Joint Genome Institute (JGI-PGF)"/>
            <person name="Lucas S."/>
            <person name="Han J."/>
            <person name="Lapidus A."/>
            <person name="Bruce D."/>
            <person name="Goodwin L."/>
            <person name="Pitluck S."/>
            <person name="Peters L."/>
            <person name="Kyrpides N."/>
            <person name="Mavromatis K."/>
            <person name="Ivanova N."/>
            <person name="Mikhailova N."/>
            <person name="Chertkov O."/>
            <person name="Detter J.C."/>
            <person name="Tapia R."/>
            <person name="Han C."/>
            <person name="Land M."/>
            <person name="Hauser L."/>
            <person name="Markowitz V."/>
            <person name="Cheng J.-F."/>
            <person name="Hugenholtz P."/>
            <person name="Woyke T."/>
            <person name="Wu D."/>
            <person name="Gronow S."/>
            <person name="Wellnitz S."/>
            <person name="Brambilla E."/>
            <person name="Klenk H.-P."/>
            <person name="Eisen J.A."/>
        </authorList>
    </citation>
    <scope>NUCLEOTIDE SEQUENCE [LARGE SCALE GENOMIC DNA]</scope>
    <source>
        <strain evidence="4">ATCC BAA-1111 / DSM 21527 / NCTC 11395 / H</strain>
    </source>
</reference>
<dbReference type="InterPro" id="IPR036938">
    <property type="entry name" value="PAP2/HPO_sf"/>
</dbReference>
<gene>
    <name evidence="3" type="ordered locus">Turpa_0790</name>
</gene>
<keyword evidence="4" id="KW-1185">Reference proteome</keyword>
<dbReference type="Proteomes" id="UP000006048">
    <property type="component" value="Chromosome"/>
</dbReference>
<sequence length="294" mass="32470">MNLKWSMLPFLLAPALFAAPAPEPDSQESKNKPFSIIYHPFQGLWDNSLAVFSLENTLYYHLPSVASTTLLVQTNWDYDYQLFSQKNNLMPKTVSQGMLDAGWYMPLVLPAAVYGWGFAWGDSSWQMHGASALQALGLTGGFTMALKSLTGRRGPDKDLANPGTTSSSFRRTTDAADFQFEFWKNFERGDGRFFWPSGHTSSTFALAASFTATTRSWVVGVLSYGLATTMGYAMIDGDHHWLSDVISGALLGHVVGWTVGTSFRNRDQPVKAGSWRLTPMTGFGYTGIGAAWYF</sequence>
<feature type="chain" id="PRO_5003686353" evidence="1">
    <location>
        <begin position="19"/>
        <end position="294"/>
    </location>
</feature>
<name>I4B2D4_TURPD</name>
<evidence type="ECO:0000259" key="2">
    <source>
        <dbReference type="Pfam" id="PF01569"/>
    </source>
</evidence>
<dbReference type="EMBL" id="CP002959">
    <property type="protein sequence ID" value="AFM11441.1"/>
    <property type="molecule type" value="Genomic_DNA"/>
</dbReference>
<dbReference type="Pfam" id="PF01569">
    <property type="entry name" value="PAP2"/>
    <property type="match status" value="1"/>
</dbReference>
<dbReference type="AlphaFoldDB" id="I4B2D4"/>
<dbReference type="InterPro" id="IPR000326">
    <property type="entry name" value="PAP2/HPO"/>
</dbReference>
<evidence type="ECO:0000313" key="3">
    <source>
        <dbReference type="EMBL" id="AFM11441.1"/>
    </source>
</evidence>
<proteinExistence type="predicted"/>
<feature type="signal peptide" evidence="1">
    <location>
        <begin position="1"/>
        <end position="18"/>
    </location>
</feature>